<dbReference type="SUPFAM" id="SSF46565">
    <property type="entry name" value="Chaperone J-domain"/>
    <property type="match status" value="1"/>
</dbReference>
<dbReference type="Pfam" id="PF02195">
    <property type="entry name" value="ParB_N"/>
    <property type="match status" value="1"/>
</dbReference>
<dbReference type="Proteomes" id="UP000741863">
    <property type="component" value="Unassembled WGS sequence"/>
</dbReference>
<keyword evidence="2" id="KW-0346">Stress response</keyword>
<comment type="caution">
    <text evidence="5">The sequence shown here is derived from an EMBL/GenBank/DDBJ whole genome shotgun (WGS) entry which is preliminary data.</text>
</comment>
<dbReference type="Gene3D" id="3.90.1530.10">
    <property type="entry name" value="Conserved hypothetical protein from pyrococcus furiosus pfu- 392566-001, ParB domain"/>
    <property type="match status" value="1"/>
</dbReference>
<feature type="domain" description="ParB-like N-terminal" evidence="4">
    <location>
        <begin position="8"/>
        <end position="95"/>
    </location>
</feature>
<evidence type="ECO:0000256" key="3">
    <source>
        <dbReference type="SAM" id="MobiDB-lite"/>
    </source>
</evidence>
<sequence length="273" mass="31676">MTKNHQLETVSIDALTTAHYQVWSDMPSETFAKLKEDIAQHGIIYPIIVDENYVILDGHHRYKASQEVGLTELLVKLYFDLTEDEKLEIAHKMNTTTRELSRKEKIERARKLRSENRSYRQIAQWLGVGKSTVERWINDEGVPRGTKTAKSSDTKQQRESEDHLRLIRENERLKRELDTVTRSYNEQKSKLRSLEDEREFYRKYSMFGSHDKGIKIFAHFVGLDETANVEQVDKAFRKAKGRAHPDAGGSTWASARYNSGHDLFKRIYKGGAA</sequence>
<dbReference type="RefSeq" id="WP_204699683.1">
    <property type="nucleotide sequence ID" value="NZ_JAFBEC010000019.1"/>
</dbReference>
<dbReference type="InterPro" id="IPR003115">
    <property type="entry name" value="ParB_N"/>
</dbReference>
<keyword evidence="6" id="KW-1185">Reference proteome</keyword>
<evidence type="ECO:0000256" key="1">
    <source>
        <dbReference type="ARBA" id="ARBA00022705"/>
    </source>
</evidence>
<keyword evidence="1" id="KW-0235">DNA replication</keyword>
<dbReference type="InterPro" id="IPR036086">
    <property type="entry name" value="ParB/Sulfiredoxin_sf"/>
</dbReference>
<dbReference type="SMART" id="SM00470">
    <property type="entry name" value="ParB"/>
    <property type="match status" value="1"/>
</dbReference>
<proteinExistence type="predicted"/>
<dbReference type="EMBL" id="JAFBEC010000019">
    <property type="protein sequence ID" value="MBM7634937.1"/>
    <property type="molecule type" value="Genomic_DNA"/>
</dbReference>
<protein>
    <submittedName>
        <fullName evidence="5">ParB/RepB/Spo0J family partition protein</fullName>
    </submittedName>
</protein>
<evidence type="ECO:0000313" key="6">
    <source>
        <dbReference type="Proteomes" id="UP000741863"/>
    </source>
</evidence>
<dbReference type="PANTHER" id="PTHR33375:SF1">
    <property type="entry name" value="CHROMOSOME-PARTITIONING PROTEIN PARB-RELATED"/>
    <property type="match status" value="1"/>
</dbReference>
<reference evidence="5 6" key="1">
    <citation type="submission" date="2021-01" db="EMBL/GenBank/DDBJ databases">
        <title>Genomic Encyclopedia of Type Strains, Phase IV (KMG-IV): sequencing the most valuable type-strain genomes for metagenomic binning, comparative biology and taxonomic classification.</title>
        <authorList>
            <person name="Goeker M."/>
        </authorList>
    </citation>
    <scope>NUCLEOTIDE SEQUENCE [LARGE SCALE GENOMIC DNA]</scope>
    <source>
        <strain evidence="5 6">DSM 25540</strain>
    </source>
</reference>
<feature type="compositionally biased region" description="Basic and acidic residues" evidence="3">
    <location>
        <begin position="150"/>
        <end position="162"/>
    </location>
</feature>
<organism evidence="5 6">
    <name type="scientific">Geomicrobium sediminis</name>
    <dbReference type="NCBI Taxonomy" id="1347788"/>
    <lineage>
        <taxon>Bacteria</taxon>
        <taxon>Bacillati</taxon>
        <taxon>Bacillota</taxon>
        <taxon>Bacilli</taxon>
        <taxon>Bacillales</taxon>
        <taxon>Geomicrobium</taxon>
    </lineage>
</organism>
<name>A0ABS2PI32_9BACL</name>
<evidence type="ECO:0000256" key="2">
    <source>
        <dbReference type="ARBA" id="ARBA00023016"/>
    </source>
</evidence>
<dbReference type="CDD" id="cd16404">
    <property type="entry name" value="pNOB8_ParB_N_like"/>
    <property type="match status" value="1"/>
</dbReference>
<accession>A0ABS2PI32</accession>
<dbReference type="PANTHER" id="PTHR33375">
    <property type="entry name" value="CHROMOSOME-PARTITIONING PROTEIN PARB-RELATED"/>
    <property type="match status" value="1"/>
</dbReference>
<evidence type="ECO:0000259" key="4">
    <source>
        <dbReference type="SMART" id="SM00470"/>
    </source>
</evidence>
<dbReference type="Gene3D" id="1.10.10.60">
    <property type="entry name" value="Homeodomain-like"/>
    <property type="match status" value="1"/>
</dbReference>
<dbReference type="SUPFAM" id="SSF110849">
    <property type="entry name" value="ParB/Sulfiredoxin"/>
    <property type="match status" value="1"/>
</dbReference>
<dbReference type="InterPro" id="IPR036869">
    <property type="entry name" value="J_dom_sf"/>
</dbReference>
<gene>
    <name evidence="5" type="ORF">JOD17_004064</name>
</gene>
<feature type="region of interest" description="Disordered" evidence="3">
    <location>
        <begin position="139"/>
        <end position="162"/>
    </location>
</feature>
<dbReference type="InterPro" id="IPR050336">
    <property type="entry name" value="Chromosome_partition/occlusion"/>
</dbReference>
<evidence type="ECO:0000313" key="5">
    <source>
        <dbReference type="EMBL" id="MBM7634937.1"/>
    </source>
</evidence>